<dbReference type="GO" id="GO:1990961">
    <property type="term" value="P:xenobiotic detoxification by transmembrane export across the plasma membrane"/>
    <property type="evidence" value="ECO:0007669"/>
    <property type="project" value="InterPro"/>
</dbReference>
<dbReference type="Pfam" id="PF07690">
    <property type="entry name" value="MFS_1"/>
    <property type="match status" value="1"/>
</dbReference>
<keyword evidence="5 8" id="KW-0812">Transmembrane</keyword>
<dbReference type="PANTHER" id="PTHR43124">
    <property type="entry name" value="PURINE EFFLUX PUMP PBUE"/>
    <property type="match status" value="1"/>
</dbReference>
<dbReference type="PANTHER" id="PTHR43124:SF3">
    <property type="entry name" value="CHLORAMPHENICOL EFFLUX PUMP RV0191"/>
    <property type="match status" value="1"/>
</dbReference>
<dbReference type="InterPro" id="IPR036259">
    <property type="entry name" value="MFS_trans_sf"/>
</dbReference>
<dbReference type="GO" id="GO:0005886">
    <property type="term" value="C:plasma membrane"/>
    <property type="evidence" value="ECO:0007669"/>
    <property type="project" value="UniProtKB-SubCell"/>
</dbReference>
<protein>
    <submittedName>
        <fullName evidence="10">Multidrug effflux MFS transporter</fullName>
    </submittedName>
</protein>
<evidence type="ECO:0000256" key="3">
    <source>
        <dbReference type="ARBA" id="ARBA00022448"/>
    </source>
</evidence>
<evidence type="ECO:0000256" key="8">
    <source>
        <dbReference type="SAM" id="Phobius"/>
    </source>
</evidence>
<evidence type="ECO:0000256" key="5">
    <source>
        <dbReference type="ARBA" id="ARBA00022692"/>
    </source>
</evidence>
<feature type="transmembrane region" description="Helical" evidence="8">
    <location>
        <begin position="358"/>
        <end position="381"/>
    </location>
</feature>
<dbReference type="InterPro" id="IPR020846">
    <property type="entry name" value="MFS_dom"/>
</dbReference>
<dbReference type="CDD" id="cd17320">
    <property type="entry name" value="MFS_MdfA_MDR_like"/>
    <property type="match status" value="1"/>
</dbReference>
<dbReference type="InterPro" id="IPR004812">
    <property type="entry name" value="Efflux_drug-R_Bcr/CmlA"/>
</dbReference>
<sequence>MSKTVPDAVAATRPTGATAVRVGVWFAASLALVTVLGPAGTDMYLSSLPDIASQLGVGAGQVQLTLTVYLLAMGLGQLIFGPLIDAWGRRWPLVAGVAMFVVASLWAGSAGSLGVFLAARVVHGLAAALTLVVALSMVRDVAKGARAAQLFALLMTIEGLAPVLAPTVGGILDARFGWRAVFLALAAMGAVALVNTLVSLRESLPHDQRSPLRAGGVVRTYRRVLVDRAFLVPALALATVFFVLFGYIAGATFVYQESFGLAPDVFGLVFGATGVAVMLGAITAGRTVSRYGTVRVSVWGVGLLSAGTVVALVTAAAGVGLVGIVAGMAIALFGVGIAESTLMALAMSSQSTGLGSTAAVLGALQLGIASAATPLAGSLAAAGPVPWVALLVAASVVALALTRTAARQAPEGLTAMAAH</sequence>
<evidence type="ECO:0000256" key="6">
    <source>
        <dbReference type="ARBA" id="ARBA00022989"/>
    </source>
</evidence>
<dbReference type="EMBL" id="JABEMA010000054">
    <property type="protein sequence ID" value="NNH22612.1"/>
    <property type="molecule type" value="Genomic_DNA"/>
</dbReference>
<feature type="transmembrane region" description="Helical" evidence="8">
    <location>
        <begin position="150"/>
        <end position="172"/>
    </location>
</feature>
<dbReference type="InterPro" id="IPR050189">
    <property type="entry name" value="MFS_Efflux_Transporters"/>
</dbReference>
<dbReference type="Gene3D" id="1.20.1720.10">
    <property type="entry name" value="Multidrug resistance protein D"/>
    <property type="match status" value="1"/>
</dbReference>
<feature type="domain" description="Major facilitator superfamily (MFS) profile" evidence="9">
    <location>
        <begin position="26"/>
        <end position="407"/>
    </location>
</feature>
<feature type="transmembrane region" description="Helical" evidence="8">
    <location>
        <begin position="296"/>
        <end position="318"/>
    </location>
</feature>
<comment type="subcellular location">
    <subcellularLocation>
        <location evidence="1">Cell membrane</location>
        <topology evidence="1">Multi-pass membrane protein</topology>
    </subcellularLocation>
</comment>
<dbReference type="NCBIfam" id="TIGR00710">
    <property type="entry name" value="efflux_Bcr_CflA"/>
    <property type="match status" value="1"/>
</dbReference>
<dbReference type="GO" id="GO:0042910">
    <property type="term" value="F:xenobiotic transmembrane transporter activity"/>
    <property type="evidence" value="ECO:0007669"/>
    <property type="project" value="InterPro"/>
</dbReference>
<dbReference type="PROSITE" id="PS50850">
    <property type="entry name" value="MFS"/>
    <property type="match status" value="1"/>
</dbReference>
<dbReference type="AlphaFoldDB" id="A0A849BP59"/>
<evidence type="ECO:0000256" key="1">
    <source>
        <dbReference type="ARBA" id="ARBA00004651"/>
    </source>
</evidence>
<comment type="similarity">
    <text evidence="2">Belongs to the major facilitator superfamily. Bcr/CmlA family.</text>
</comment>
<feature type="transmembrane region" description="Helical" evidence="8">
    <location>
        <begin position="61"/>
        <end position="84"/>
    </location>
</feature>
<evidence type="ECO:0000313" key="10">
    <source>
        <dbReference type="EMBL" id="NNH22612.1"/>
    </source>
</evidence>
<comment type="caution">
    <text evidence="10">The sequence shown here is derived from an EMBL/GenBank/DDBJ whole genome shotgun (WGS) entry which is preliminary data.</text>
</comment>
<gene>
    <name evidence="10" type="ORF">HLB09_05785</name>
</gene>
<keyword evidence="6 8" id="KW-1133">Transmembrane helix</keyword>
<evidence type="ECO:0000313" key="11">
    <source>
        <dbReference type="Proteomes" id="UP000555552"/>
    </source>
</evidence>
<evidence type="ECO:0000256" key="7">
    <source>
        <dbReference type="ARBA" id="ARBA00023136"/>
    </source>
</evidence>
<feature type="transmembrane region" description="Helical" evidence="8">
    <location>
        <begin position="387"/>
        <end position="406"/>
    </location>
</feature>
<keyword evidence="11" id="KW-1185">Reference proteome</keyword>
<dbReference type="RefSeq" id="WP_171202454.1">
    <property type="nucleotide sequence ID" value="NZ_BAAANP010000013.1"/>
</dbReference>
<keyword evidence="4" id="KW-1003">Cell membrane</keyword>
<feature type="transmembrane region" description="Helical" evidence="8">
    <location>
        <begin position="265"/>
        <end position="284"/>
    </location>
</feature>
<feature type="transmembrane region" description="Helical" evidence="8">
    <location>
        <begin position="22"/>
        <end position="41"/>
    </location>
</feature>
<evidence type="ECO:0000256" key="4">
    <source>
        <dbReference type="ARBA" id="ARBA00022475"/>
    </source>
</evidence>
<dbReference type="Proteomes" id="UP000555552">
    <property type="component" value="Unassembled WGS sequence"/>
</dbReference>
<feature type="transmembrane region" description="Helical" evidence="8">
    <location>
        <begin position="324"/>
        <end position="346"/>
    </location>
</feature>
<feature type="transmembrane region" description="Helical" evidence="8">
    <location>
        <begin position="115"/>
        <end position="138"/>
    </location>
</feature>
<accession>A0A849BP59</accession>
<organism evidence="10 11">
    <name type="scientific">Pseudokineococcus marinus</name>
    <dbReference type="NCBI Taxonomy" id="351215"/>
    <lineage>
        <taxon>Bacteria</taxon>
        <taxon>Bacillati</taxon>
        <taxon>Actinomycetota</taxon>
        <taxon>Actinomycetes</taxon>
        <taxon>Kineosporiales</taxon>
        <taxon>Kineosporiaceae</taxon>
        <taxon>Pseudokineococcus</taxon>
    </lineage>
</organism>
<keyword evidence="3" id="KW-0813">Transport</keyword>
<dbReference type="InterPro" id="IPR011701">
    <property type="entry name" value="MFS"/>
</dbReference>
<keyword evidence="7 8" id="KW-0472">Membrane</keyword>
<dbReference type="SUPFAM" id="SSF103473">
    <property type="entry name" value="MFS general substrate transporter"/>
    <property type="match status" value="1"/>
</dbReference>
<reference evidence="10 11" key="1">
    <citation type="submission" date="2020-05" db="EMBL/GenBank/DDBJ databases">
        <title>MicrobeNet Type strains.</title>
        <authorList>
            <person name="Nicholson A.C."/>
        </authorList>
    </citation>
    <scope>NUCLEOTIDE SEQUENCE [LARGE SCALE GENOMIC DNA]</scope>
    <source>
        <strain evidence="10 11">JCM 14547</strain>
    </source>
</reference>
<evidence type="ECO:0000259" key="9">
    <source>
        <dbReference type="PROSITE" id="PS50850"/>
    </source>
</evidence>
<name>A0A849BP59_9ACTN</name>
<feature type="transmembrane region" description="Helical" evidence="8">
    <location>
        <begin position="229"/>
        <end position="253"/>
    </location>
</feature>
<proteinExistence type="inferred from homology"/>
<evidence type="ECO:0000256" key="2">
    <source>
        <dbReference type="ARBA" id="ARBA00006236"/>
    </source>
</evidence>
<feature type="transmembrane region" description="Helical" evidence="8">
    <location>
        <begin position="178"/>
        <end position="200"/>
    </location>
</feature>
<feature type="transmembrane region" description="Helical" evidence="8">
    <location>
        <begin position="91"/>
        <end position="109"/>
    </location>
</feature>